<feature type="domain" description="N-acetyltransferase" evidence="1">
    <location>
        <begin position="15"/>
        <end position="166"/>
    </location>
</feature>
<keyword evidence="3" id="KW-1185">Reference proteome</keyword>
<keyword evidence="2" id="KW-0808">Transferase</keyword>
<dbReference type="EMBL" id="FZNR01000032">
    <property type="protein sequence ID" value="SNS99569.1"/>
    <property type="molecule type" value="Genomic_DNA"/>
</dbReference>
<protein>
    <submittedName>
        <fullName evidence="2">Diamine N-acetyltransferase</fullName>
    </submittedName>
</protein>
<dbReference type="Pfam" id="PF00583">
    <property type="entry name" value="Acetyltransf_1"/>
    <property type="match status" value="1"/>
</dbReference>
<evidence type="ECO:0000259" key="1">
    <source>
        <dbReference type="PROSITE" id="PS51186"/>
    </source>
</evidence>
<gene>
    <name evidence="2" type="ORF">SAMN06264365_13219</name>
</gene>
<reference evidence="2 3" key="1">
    <citation type="submission" date="2017-06" db="EMBL/GenBank/DDBJ databases">
        <authorList>
            <person name="Kim H.J."/>
            <person name="Triplett B.A."/>
        </authorList>
    </citation>
    <scope>NUCLEOTIDE SEQUENCE [LARGE SCALE GENOMIC DNA]</scope>
    <source>
        <strain evidence="2 3">DSM 43151</strain>
    </source>
</reference>
<dbReference type="GO" id="GO:0016747">
    <property type="term" value="F:acyltransferase activity, transferring groups other than amino-acyl groups"/>
    <property type="evidence" value="ECO:0007669"/>
    <property type="project" value="InterPro"/>
</dbReference>
<dbReference type="InterPro" id="IPR000182">
    <property type="entry name" value="GNAT_dom"/>
</dbReference>
<dbReference type="CDD" id="cd04301">
    <property type="entry name" value="NAT_SF"/>
    <property type="match status" value="1"/>
</dbReference>
<dbReference type="Gene3D" id="3.40.630.30">
    <property type="match status" value="1"/>
</dbReference>
<dbReference type="AlphaFoldDB" id="A0A239J185"/>
<proteinExistence type="predicted"/>
<dbReference type="InterPro" id="IPR016181">
    <property type="entry name" value="Acyl_CoA_acyltransferase"/>
</dbReference>
<dbReference type="SUPFAM" id="SSF55729">
    <property type="entry name" value="Acyl-CoA N-acyltransferases (Nat)"/>
    <property type="match status" value="1"/>
</dbReference>
<organism evidence="2 3">
    <name type="scientific">Actinoplanes regularis</name>
    <dbReference type="NCBI Taxonomy" id="52697"/>
    <lineage>
        <taxon>Bacteria</taxon>
        <taxon>Bacillati</taxon>
        <taxon>Actinomycetota</taxon>
        <taxon>Actinomycetes</taxon>
        <taxon>Micromonosporales</taxon>
        <taxon>Micromonosporaceae</taxon>
        <taxon>Actinoplanes</taxon>
    </lineage>
</organism>
<dbReference type="OrthoDB" id="3526335at2"/>
<dbReference type="Proteomes" id="UP000198415">
    <property type="component" value="Unassembled WGS sequence"/>
</dbReference>
<name>A0A239J185_9ACTN</name>
<evidence type="ECO:0000313" key="3">
    <source>
        <dbReference type="Proteomes" id="UP000198415"/>
    </source>
</evidence>
<dbReference type="PROSITE" id="PS51186">
    <property type="entry name" value="GNAT"/>
    <property type="match status" value="1"/>
</dbReference>
<sequence>MALVLVARCSRVRSVRLELITPKNYEAALAITVHPDQEDLVSPVVKSLAEAYVYPDNAWPRLIYDGDRLVGFLMAFLDIEWPTEDDPQARRSGLWRLNIAADVQGHGYGRFAVEQVCREIRARGVTKAYVTWEPRPGGPEPFYLKLGFRPTGELSGGQTVGVLDLL</sequence>
<accession>A0A239J185</accession>
<evidence type="ECO:0000313" key="2">
    <source>
        <dbReference type="EMBL" id="SNS99569.1"/>
    </source>
</evidence>